<dbReference type="InterPro" id="IPR050881">
    <property type="entry name" value="LL-DAP_aminotransferase"/>
</dbReference>
<proteinExistence type="predicted"/>
<dbReference type="Gene3D" id="3.40.640.10">
    <property type="entry name" value="Type I PLP-dependent aspartate aminotransferase-like (Major domain)"/>
    <property type="match status" value="1"/>
</dbReference>
<feature type="domain" description="Aminotransferase class I/classII large" evidence="4">
    <location>
        <begin position="32"/>
        <end position="389"/>
    </location>
</feature>
<evidence type="ECO:0000256" key="1">
    <source>
        <dbReference type="ARBA" id="ARBA00001933"/>
    </source>
</evidence>
<dbReference type="InterPro" id="IPR019878">
    <property type="entry name" value="DapC_beta/gammaproteobac"/>
</dbReference>
<dbReference type="AlphaFoldDB" id="A0A918XIQ1"/>
<protein>
    <submittedName>
        <fullName evidence="5">Succinyldiaminopimelate transaminase</fullName>
    </submittedName>
</protein>
<dbReference type="InterPro" id="IPR004839">
    <property type="entry name" value="Aminotransferase_I/II_large"/>
</dbReference>
<evidence type="ECO:0000256" key="2">
    <source>
        <dbReference type="ARBA" id="ARBA00022576"/>
    </source>
</evidence>
<organism evidence="5 6">
    <name type="scientific">Parahalioglobus pacificus</name>
    <dbReference type="NCBI Taxonomy" id="930806"/>
    <lineage>
        <taxon>Bacteria</taxon>
        <taxon>Pseudomonadati</taxon>
        <taxon>Pseudomonadota</taxon>
        <taxon>Gammaproteobacteria</taxon>
        <taxon>Cellvibrionales</taxon>
        <taxon>Halieaceae</taxon>
        <taxon>Parahalioglobus</taxon>
    </lineage>
</organism>
<dbReference type="Pfam" id="PF00155">
    <property type="entry name" value="Aminotran_1_2"/>
    <property type="match status" value="1"/>
</dbReference>
<reference evidence="5" key="1">
    <citation type="journal article" date="2014" name="Int. J. Syst. Evol. Microbiol.">
        <title>Complete genome sequence of Corynebacterium casei LMG S-19264T (=DSM 44701T), isolated from a smear-ripened cheese.</title>
        <authorList>
            <consortium name="US DOE Joint Genome Institute (JGI-PGF)"/>
            <person name="Walter F."/>
            <person name="Albersmeier A."/>
            <person name="Kalinowski J."/>
            <person name="Ruckert C."/>
        </authorList>
    </citation>
    <scope>NUCLEOTIDE SEQUENCE</scope>
    <source>
        <strain evidence="5">KCTC 23430</strain>
    </source>
</reference>
<evidence type="ECO:0000313" key="5">
    <source>
        <dbReference type="EMBL" id="GHD32454.1"/>
    </source>
</evidence>
<dbReference type="InterPro" id="IPR015421">
    <property type="entry name" value="PyrdxlP-dep_Trfase_major"/>
</dbReference>
<reference evidence="5" key="2">
    <citation type="submission" date="2020-09" db="EMBL/GenBank/DDBJ databases">
        <authorList>
            <person name="Sun Q."/>
            <person name="Kim S."/>
        </authorList>
    </citation>
    <scope>NUCLEOTIDE SEQUENCE</scope>
    <source>
        <strain evidence="5">KCTC 23430</strain>
    </source>
</reference>
<dbReference type="InterPro" id="IPR015424">
    <property type="entry name" value="PyrdxlP-dep_Trfase"/>
</dbReference>
<dbReference type="PANTHER" id="PTHR42832:SF3">
    <property type="entry name" value="L-GLUTAMINE--4-(METHYLSULFANYL)-2-OXOBUTANOATE AMINOTRANSFERASE"/>
    <property type="match status" value="1"/>
</dbReference>
<comment type="cofactor">
    <cofactor evidence="1">
        <name>pyridoxal 5'-phosphate</name>
        <dbReference type="ChEBI" id="CHEBI:597326"/>
    </cofactor>
</comment>
<dbReference type="GO" id="GO:0030170">
    <property type="term" value="F:pyridoxal phosphate binding"/>
    <property type="evidence" value="ECO:0007669"/>
    <property type="project" value="InterPro"/>
</dbReference>
<dbReference type="Proteomes" id="UP000644693">
    <property type="component" value="Unassembled WGS sequence"/>
</dbReference>
<dbReference type="CDD" id="cd00609">
    <property type="entry name" value="AAT_like"/>
    <property type="match status" value="1"/>
</dbReference>
<keyword evidence="3" id="KW-0808">Transferase</keyword>
<dbReference type="NCBIfam" id="TIGR03538">
    <property type="entry name" value="DapC_gpp"/>
    <property type="match status" value="1"/>
</dbReference>
<keyword evidence="6" id="KW-1185">Reference proteome</keyword>
<keyword evidence="2" id="KW-0032">Aminotransferase</keyword>
<name>A0A918XIQ1_9GAMM</name>
<accession>A0A918XIQ1</accession>
<evidence type="ECO:0000313" key="6">
    <source>
        <dbReference type="Proteomes" id="UP000644693"/>
    </source>
</evidence>
<dbReference type="EMBL" id="BMYM01000001">
    <property type="protein sequence ID" value="GHD32454.1"/>
    <property type="molecule type" value="Genomic_DNA"/>
</dbReference>
<sequence length="396" mass="43267">MNPDLNELYPYPFERLRTLLDGAQAPSSLSPIALSVGEPQHPAPDCVKNALADALSGLSRYPATKGDLALRQTIADWLCQRFNLSAIDPNAHVLPVNGTREALFAVAQALVARDSGQLVMMPNPCYQIYEGAALLAGAKPSYLPCTAANDYQPDFAAIDDDSWRACQMLYICTPGNPAGAVMSLETLQDLIRKARDFDFIIVSDECYSEIYPDETLPPPGLLQAAAAMGINDYDRCLAFHSLSKRSNLPGLRSGFVAGDAQLLADFLKYRTYHGCAMPPHHQAASIAAWSDETHVIENRRRYREKFTAVLTALDDTLAVSAPEAGFYLWPRTPIDDAEFARRLYLAQGVTVLPGQFLGRDEGAGNPAQGHVRLALVAEHADCVEAARRIAEFTRTL</sequence>
<comment type="caution">
    <text evidence="5">The sequence shown here is derived from an EMBL/GenBank/DDBJ whole genome shotgun (WGS) entry which is preliminary data.</text>
</comment>
<gene>
    <name evidence="5" type="ORF">GCM10007053_16720</name>
</gene>
<evidence type="ECO:0000256" key="3">
    <source>
        <dbReference type="ARBA" id="ARBA00022679"/>
    </source>
</evidence>
<dbReference type="GO" id="GO:0009089">
    <property type="term" value="P:lysine biosynthetic process via diaminopimelate"/>
    <property type="evidence" value="ECO:0007669"/>
    <property type="project" value="InterPro"/>
</dbReference>
<evidence type="ECO:0000259" key="4">
    <source>
        <dbReference type="Pfam" id="PF00155"/>
    </source>
</evidence>
<dbReference type="InterPro" id="IPR015422">
    <property type="entry name" value="PyrdxlP-dep_Trfase_small"/>
</dbReference>
<dbReference type="PANTHER" id="PTHR42832">
    <property type="entry name" value="AMINO ACID AMINOTRANSFERASE"/>
    <property type="match status" value="1"/>
</dbReference>
<dbReference type="SUPFAM" id="SSF53383">
    <property type="entry name" value="PLP-dependent transferases"/>
    <property type="match status" value="1"/>
</dbReference>
<dbReference type="GO" id="GO:0009016">
    <property type="term" value="F:succinyldiaminopimelate transaminase activity"/>
    <property type="evidence" value="ECO:0007669"/>
    <property type="project" value="InterPro"/>
</dbReference>
<dbReference type="RefSeq" id="WP_189477064.1">
    <property type="nucleotide sequence ID" value="NZ_BMYM01000001.1"/>
</dbReference>
<dbReference type="Gene3D" id="3.90.1150.10">
    <property type="entry name" value="Aspartate Aminotransferase, domain 1"/>
    <property type="match status" value="1"/>
</dbReference>